<dbReference type="InterPro" id="IPR001296">
    <property type="entry name" value="Glyco_trans_1"/>
</dbReference>
<dbReference type="SUPFAM" id="SSF53756">
    <property type="entry name" value="UDP-Glycosyltransferase/glycogen phosphorylase"/>
    <property type="match status" value="1"/>
</dbReference>
<dbReference type="Pfam" id="PF00534">
    <property type="entry name" value="Glycos_transf_1"/>
    <property type="match status" value="1"/>
</dbReference>
<evidence type="ECO:0000313" key="3">
    <source>
        <dbReference type="EMBL" id="MDP1026699.1"/>
    </source>
</evidence>
<evidence type="ECO:0000259" key="2">
    <source>
        <dbReference type="Pfam" id="PF13439"/>
    </source>
</evidence>
<feature type="domain" description="Glycosyltransferase subfamily 4-like N-terminal" evidence="2">
    <location>
        <begin position="20"/>
        <end position="208"/>
    </location>
</feature>
<dbReference type="Pfam" id="PF13439">
    <property type="entry name" value="Glyco_transf_4"/>
    <property type="match status" value="1"/>
</dbReference>
<dbReference type="InterPro" id="IPR028098">
    <property type="entry name" value="Glyco_trans_4-like_N"/>
</dbReference>
<dbReference type="Proteomes" id="UP001230685">
    <property type="component" value="Unassembled WGS sequence"/>
</dbReference>
<dbReference type="PANTHER" id="PTHR45947:SF13">
    <property type="entry name" value="TRANSFERASE"/>
    <property type="match status" value="1"/>
</dbReference>
<dbReference type="EMBL" id="JAUUDS010000001">
    <property type="protein sequence ID" value="MDP1026699.1"/>
    <property type="molecule type" value="Genomic_DNA"/>
</dbReference>
<feature type="domain" description="Glycosyl transferase family 1" evidence="1">
    <location>
        <begin position="223"/>
        <end position="361"/>
    </location>
</feature>
<dbReference type="RefSeq" id="WP_305172247.1">
    <property type="nucleotide sequence ID" value="NZ_JAUUDS010000001.1"/>
</dbReference>
<reference evidence="3 4" key="1">
    <citation type="submission" date="2023-07" db="EMBL/GenBank/DDBJ databases">
        <authorList>
            <person name="Kim M.K."/>
        </authorList>
    </citation>
    <scope>NUCLEOTIDE SEQUENCE [LARGE SCALE GENOMIC DNA]</scope>
    <source>
        <strain evidence="3 4">KR1UV-12</strain>
    </source>
</reference>
<proteinExistence type="predicted"/>
<keyword evidence="4" id="KW-1185">Reference proteome</keyword>
<dbReference type="CDD" id="cd03823">
    <property type="entry name" value="GT4_ExpE7-like"/>
    <property type="match status" value="1"/>
</dbReference>
<accession>A0ABT9EIA5</accession>
<dbReference type="InterPro" id="IPR050194">
    <property type="entry name" value="Glycosyltransferase_grp1"/>
</dbReference>
<gene>
    <name evidence="3" type="ORF">Q5H91_05715</name>
</gene>
<comment type="caution">
    <text evidence="3">The sequence shown here is derived from an EMBL/GenBank/DDBJ whole genome shotgun (WGS) entry which is preliminary data.</text>
</comment>
<dbReference type="PANTHER" id="PTHR45947">
    <property type="entry name" value="SULFOQUINOVOSYL TRANSFERASE SQD2"/>
    <property type="match status" value="1"/>
</dbReference>
<name>A0ABT9EIA5_9SPHN</name>
<organism evidence="3 4">
    <name type="scientific">Sphingomonas aurea</name>
    <dbReference type="NCBI Taxonomy" id="3063994"/>
    <lineage>
        <taxon>Bacteria</taxon>
        <taxon>Pseudomonadati</taxon>
        <taxon>Pseudomonadota</taxon>
        <taxon>Alphaproteobacteria</taxon>
        <taxon>Sphingomonadales</taxon>
        <taxon>Sphingomonadaceae</taxon>
        <taxon>Sphingomonas</taxon>
    </lineage>
</organism>
<protein>
    <submittedName>
        <fullName evidence="3">Glycosyltransferase family 4 protein</fullName>
    </submittedName>
</protein>
<evidence type="ECO:0000259" key="1">
    <source>
        <dbReference type="Pfam" id="PF00534"/>
    </source>
</evidence>
<evidence type="ECO:0000313" key="4">
    <source>
        <dbReference type="Proteomes" id="UP001230685"/>
    </source>
</evidence>
<dbReference type="Gene3D" id="3.40.50.2000">
    <property type="entry name" value="Glycogen Phosphorylase B"/>
    <property type="match status" value="2"/>
</dbReference>
<sequence>MRIALCNAIYPTPLQPQVLGGAEVFARQLAEGLVESGCEVIVLRAAVDGNRAVESANGVTVHFLPIRNIFPPFQDKRGPAARLAWHAIDDRGRAPAGTREILADFQPDVLHSHTLNGLSPDIWRVARGLGIPVVHTLHDYYLICPRCSRFRGGHACDHPCGACAALTHTRRRRTRDVDAVTSVSRKTLEIHQDSGLFASDTATHVIHNIARDTLGVVPELPFDGRLQIGYIGRFTEEKGIDLLVEAVAQLPPGRIGLRLAGRATAEDQERLRRLAPDADLTFVGFVDPADFYASVHVTVVPSIWDEPAGLTLIDALASGCPVLGTAMGGIPESIEDGVTGWVAAPRADAPAAVLKRLIAAPAEVKAARDALIRRQPDRRRLRDLIDEYRSVYDSVRGRRSA</sequence>